<evidence type="ECO:0000313" key="2">
    <source>
        <dbReference type="EMBL" id="CAK0831043.1"/>
    </source>
</evidence>
<keyword evidence="3" id="KW-1185">Reference proteome</keyword>
<evidence type="ECO:0000313" key="3">
    <source>
        <dbReference type="Proteomes" id="UP001189429"/>
    </source>
</evidence>
<reference evidence="2" key="1">
    <citation type="submission" date="2023-10" db="EMBL/GenBank/DDBJ databases">
        <authorList>
            <person name="Chen Y."/>
            <person name="Shah S."/>
            <person name="Dougan E. K."/>
            <person name="Thang M."/>
            <person name="Chan C."/>
        </authorList>
    </citation>
    <scope>NUCLEOTIDE SEQUENCE [LARGE SCALE GENOMIC DNA]</scope>
</reference>
<sequence length="461" mass="50444">EGDAPAAAAVGFLQEALESSGLPEDYATPAQGHARAADQHRAWLQGRPSGLKPELDKQTRLAQQHRHAAKLWRAEAISFEDGHPEAHRDARQRVLLEMSRAQYLRHVGHAVVHLKAATNHLQTATRQLRMAAKDKDIRDLGAHDLVFFAPNICELSWAEALDALHDEIDRLDFLAQPCARAGPYEAKTLYAIGEFFRDNAAASLRDIVSCWADHVPRTKPSEFIDQLCGALPLLVVDVRFAGRGAPSFDNVWLLALDKLPNDGAVYFWSLLDKANNTWAKLQAEGQAALEDRGGASEPAAVAPELSSCPPPGRGRPRTEDTPHGLAIVKFLTDYIRSHGQPATDAHRLCTTPRVVGASLTMMSKAAKIAGLPVKRSAIYALMQKPRHNPRPESSPCRSIIPARPGGLVCSEKKFHARSAWSATKMKYACQFATMQKAAGFRAGELHVDSMSKVPYFPTAPP</sequence>
<evidence type="ECO:0000256" key="1">
    <source>
        <dbReference type="SAM" id="MobiDB-lite"/>
    </source>
</evidence>
<dbReference type="EMBL" id="CAUYUJ010011112">
    <property type="protein sequence ID" value="CAK0831043.1"/>
    <property type="molecule type" value="Genomic_DNA"/>
</dbReference>
<gene>
    <name evidence="2" type="ORF">PCOR1329_LOCUS29488</name>
</gene>
<name>A0ABN9SG86_9DINO</name>
<organism evidence="2 3">
    <name type="scientific">Prorocentrum cordatum</name>
    <dbReference type="NCBI Taxonomy" id="2364126"/>
    <lineage>
        <taxon>Eukaryota</taxon>
        <taxon>Sar</taxon>
        <taxon>Alveolata</taxon>
        <taxon>Dinophyceae</taxon>
        <taxon>Prorocentrales</taxon>
        <taxon>Prorocentraceae</taxon>
        <taxon>Prorocentrum</taxon>
    </lineage>
</organism>
<protein>
    <submittedName>
        <fullName evidence="2">Uncharacterized protein</fullName>
    </submittedName>
</protein>
<feature type="region of interest" description="Disordered" evidence="1">
    <location>
        <begin position="290"/>
        <end position="321"/>
    </location>
</feature>
<feature type="non-terminal residue" evidence="2">
    <location>
        <position position="1"/>
    </location>
</feature>
<comment type="caution">
    <text evidence="2">The sequence shown here is derived from an EMBL/GenBank/DDBJ whole genome shotgun (WGS) entry which is preliminary data.</text>
</comment>
<proteinExistence type="predicted"/>
<accession>A0ABN9SG86</accession>
<feature type="non-terminal residue" evidence="2">
    <location>
        <position position="461"/>
    </location>
</feature>
<dbReference type="Proteomes" id="UP001189429">
    <property type="component" value="Unassembled WGS sequence"/>
</dbReference>